<proteinExistence type="predicted"/>
<evidence type="ECO:0000313" key="1">
    <source>
        <dbReference type="EMBL" id="RPA81748.1"/>
    </source>
</evidence>
<gene>
    <name evidence="1" type="ORF">BJ508DRAFT_376289</name>
</gene>
<dbReference type="AlphaFoldDB" id="A0A3N4IAP6"/>
<organism evidence="1 2">
    <name type="scientific">Ascobolus immersus RN42</name>
    <dbReference type="NCBI Taxonomy" id="1160509"/>
    <lineage>
        <taxon>Eukaryota</taxon>
        <taxon>Fungi</taxon>
        <taxon>Dikarya</taxon>
        <taxon>Ascomycota</taxon>
        <taxon>Pezizomycotina</taxon>
        <taxon>Pezizomycetes</taxon>
        <taxon>Pezizales</taxon>
        <taxon>Ascobolaceae</taxon>
        <taxon>Ascobolus</taxon>
    </lineage>
</organism>
<keyword evidence="2" id="KW-1185">Reference proteome</keyword>
<reference evidence="1 2" key="1">
    <citation type="journal article" date="2018" name="Nat. Ecol. Evol.">
        <title>Pezizomycetes genomes reveal the molecular basis of ectomycorrhizal truffle lifestyle.</title>
        <authorList>
            <person name="Murat C."/>
            <person name="Payen T."/>
            <person name="Noel B."/>
            <person name="Kuo A."/>
            <person name="Morin E."/>
            <person name="Chen J."/>
            <person name="Kohler A."/>
            <person name="Krizsan K."/>
            <person name="Balestrini R."/>
            <person name="Da Silva C."/>
            <person name="Montanini B."/>
            <person name="Hainaut M."/>
            <person name="Levati E."/>
            <person name="Barry K.W."/>
            <person name="Belfiori B."/>
            <person name="Cichocki N."/>
            <person name="Clum A."/>
            <person name="Dockter R.B."/>
            <person name="Fauchery L."/>
            <person name="Guy J."/>
            <person name="Iotti M."/>
            <person name="Le Tacon F."/>
            <person name="Lindquist E.A."/>
            <person name="Lipzen A."/>
            <person name="Malagnac F."/>
            <person name="Mello A."/>
            <person name="Molinier V."/>
            <person name="Miyauchi S."/>
            <person name="Poulain J."/>
            <person name="Riccioni C."/>
            <person name="Rubini A."/>
            <person name="Sitrit Y."/>
            <person name="Splivallo R."/>
            <person name="Traeger S."/>
            <person name="Wang M."/>
            <person name="Zifcakova L."/>
            <person name="Wipf D."/>
            <person name="Zambonelli A."/>
            <person name="Paolocci F."/>
            <person name="Nowrousian M."/>
            <person name="Ottonello S."/>
            <person name="Baldrian P."/>
            <person name="Spatafora J.W."/>
            <person name="Henrissat B."/>
            <person name="Nagy L.G."/>
            <person name="Aury J.M."/>
            <person name="Wincker P."/>
            <person name="Grigoriev I.V."/>
            <person name="Bonfante P."/>
            <person name="Martin F.M."/>
        </authorList>
    </citation>
    <scope>NUCLEOTIDE SEQUENCE [LARGE SCALE GENOMIC DNA]</scope>
    <source>
        <strain evidence="1 2">RN42</strain>
    </source>
</reference>
<dbReference type="OrthoDB" id="4500473at2759"/>
<accession>A0A3N4IAP6</accession>
<sequence>MAFPQKTYLLCAQFDISAHNESTCIVKPGNVYLTHEIKRDTPVLHHFRHESFPPPKRALRQDFTIDKTEDNTTACTGGVSFFGWNREKVFLENGSHHSSRYTMKELKSIWFDTEALSIPIRRLLEVDEVSDVVHRGNPVYLVTGVKLARDLKVHEEETIRRADNTGLSVGFQGLGPVAATAVSASLNLRGSGSHARIESYGVGKGWVVFAYQVLKVTARRTEMYTKRAYFQDKYSRDQGHTLRATIVPKAEEVRKEDVQMVSGNLRPVRCYVDGARQAGSSEDVLFVQLS</sequence>
<dbReference type="Proteomes" id="UP000275078">
    <property type="component" value="Unassembled WGS sequence"/>
</dbReference>
<name>A0A3N4IAP6_ASCIM</name>
<protein>
    <submittedName>
        <fullName evidence="1">Uncharacterized protein</fullName>
    </submittedName>
</protein>
<dbReference type="EMBL" id="ML119677">
    <property type="protein sequence ID" value="RPA81748.1"/>
    <property type="molecule type" value="Genomic_DNA"/>
</dbReference>
<evidence type="ECO:0000313" key="2">
    <source>
        <dbReference type="Proteomes" id="UP000275078"/>
    </source>
</evidence>